<dbReference type="AlphaFoldDB" id="A0A542XBE2"/>
<proteinExistence type="predicted"/>
<dbReference type="Pfam" id="PF07510">
    <property type="entry name" value="GmrSD_C"/>
    <property type="match status" value="1"/>
</dbReference>
<evidence type="ECO:0000259" key="2">
    <source>
        <dbReference type="Pfam" id="PF07510"/>
    </source>
</evidence>
<comment type="caution">
    <text evidence="3">The sequence shown here is derived from an EMBL/GenBank/DDBJ whole genome shotgun (WGS) entry which is preliminary data.</text>
</comment>
<organism evidence="3 4">
    <name type="scientific">Barrientosiimonas humi</name>
    <dbReference type="NCBI Taxonomy" id="999931"/>
    <lineage>
        <taxon>Bacteria</taxon>
        <taxon>Bacillati</taxon>
        <taxon>Actinomycetota</taxon>
        <taxon>Actinomycetes</taxon>
        <taxon>Micrococcales</taxon>
        <taxon>Dermacoccaceae</taxon>
        <taxon>Barrientosiimonas</taxon>
    </lineage>
</organism>
<evidence type="ECO:0000313" key="3">
    <source>
        <dbReference type="EMBL" id="TQL33155.1"/>
    </source>
</evidence>
<dbReference type="Proteomes" id="UP000318336">
    <property type="component" value="Unassembled WGS sequence"/>
</dbReference>
<dbReference type="RefSeq" id="WP_142005210.1">
    <property type="nucleotide sequence ID" value="NZ_CAJTBP010000001.1"/>
</dbReference>
<dbReference type="PANTHER" id="PTHR24094:SF15">
    <property type="entry name" value="AMP-DEPENDENT SYNTHETASE_LIGASE DOMAIN-CONTAINING PROTEIN-RELATED"/>
    <property type="match status" value="1"/>
</dbReference>
<sequence>MIRPRRRTSASIAVVAVAALAWSAQPASAAQIGTVSGSTAAAQLKKGMTSSMTPSAARSALGGLTVKAAGSMTGYSRDLFPHWRDASTWGWPVAPNDACNARNAALYRDGQNVTMSSTCTNLAGTWIDPYSANKFNAASDIDIDHIVPLANAWRSGAAGWSTTRKTQYANDPLVLVSSWDSLNQAKGDKGPEAWKPPLTASHCLYATRWTFTKQKYGLSVTSAEKSALTNMLGPC</sequence>
<gene>
    <name evidence="3" type="ORF">FB554_1290</name>
</gene>
<feature type="domain" description="GmrSD restriction endonucleases C-terminal" evidence="2">
    <location>
        <begin position="125"/>
        <end position="230"/>
    </location>
</feature>
<feature type="chain" id="PRO_5021837438" evidence="1">
    <location>
        <begin position="30"/>
        <end position="235"/>
    </location>
</feature>
<protein>
    <submittedName>
        <fullName evidence="3">Uncharacterized protein DUF1524</fullName>
    </submittedName>
</protein>
<dbReference type="OrthoDB" id="5196645at2"/>
<name>A0A542XBE2_9MICO</name>
<dbReference type="InterPro" id="IPR011089">
    <property type="entry name" value="GmrSD_C"/>
</dbReference>
<reference evidence="3 4" key="1">
    <citation type="submission" date="2019-06" db="EMBL/GenBank/DDBJ databases">
        <title>Sequencing the genomes of 1000 actinobacteria strains.</title>
        <authorList>
            <person name="Klenk H.-P."/>
        </authorList>
    </citation>
    <scope>NUCLEOTIDE SEQUENCE [LARGE SCALE GENOMIC DNA]</scope>
    <source>
        <strain evidence="3 4">DSM 24617</strain>
    </source>
</reference>
<keyword evidence="4" id="KW-1185">Reference proteome</keyword>
<accession>A0A542XBE2</accession>
<evidence type="ECO:0000256" key="1">
    <source>
        <dbReference type="SAM" id="SignalP"/>
    </source>
</evidence>
<evidence type="ECO:0000313" key="4">
    <source>
        <dbReference type="Proteomes" id="UP000318336"/>
    </source>
</evidence>
<keyword evidence="1" id="KW-0732">Signal</keyword>
<feature type="signal peptide" evidence="1">
    <location>
        <begin position="1"/>
        <end position="29"/>
    </location>
</feature>
<dbReference type="PANTHER" id="PTHR24094">
    <property type="entry name" value="SECRETED PROTEIN"/>
    <property type="match status" value="1"/>
</dbReference>
<dbReference type="EMBL" id="VFOK01000001">
    <property type="protein sequence ID" value="TQL33155.1"/>
    <property type="molecule type" value="Genomic_DNA"/>
</dbReference>